<comment type="caution">
    <text evidence="1">The sequence shown here is derived from an EMBL/GenBank/DDBJ whole genome shotgun (WGS) entry which is preliminary data.</text>
</comment>
<sequence>MQWEKMGNMFWPFKNSLLASVIVLVCAGPVSLAYAQGDNPAASSPAMAPLANSAAIEEASDLSPRLSTQQVVKTNIDQFDDQLLQTTRDKSEMINGLIYKPDAIPLSQYRQDYMGVGGVTQQISEDGDKLPSYYIAIYSGSTSGVYFQVAAKICELMRQTYAEHRVHCVPLRSQGVGSNIELMKEGRVQVAIVQSNTNWEAQNGVNPIPGARSVMSLHDEMGLLVVRKDAGIHSIADLRNKRINIGPEGSASRALWLQLLKQYNIGEKDLGQIYGVAQDYNGIGICGKYIDAFGLWIGHPAPPIQDTLGCNATVVGMGGAPTEELVRQNSYFFNQVLPANTYEGQDKPIKSFGFKASLIAYEPANPYVIYWLTRIVHEHLDDLRKMMPMFSSVTADDMFTKGNFLPFHKGAACYWETDKHACDWQTKYVLRNAQAANENNIINLPQRKYHQIN</sequence>
<accession>A0A1Y2KWY7</accession>
<dbReference type="STRING" id="1293891.TMES_16855"/>
<dbReference type="NCBIfam" id="TIGR02122">
    <property type="entry name" value="TRAP_TAXI"/>
    <property type="match status" value="1"/>
</dbReference>
<protein>
    <recommendedName>
        <fullName evidence="3">TAXI family TRAP transporter solute-binding subunit</fullName>
    </recommendedName>
</protein>
<evidence type="ECO:0008006" key="3">
    <source>
        <dbReference type="Google" id="ProtNLM"/>
    </source>
</evidence>
<dbReference type="Pfam" id="PF16868">
    <property type="entry name" value="NMT1_3"/>
    <property type="match status" value="1"/>
</dbReference>
<dbReference type="SUPFAM" id="SSF53850">
    <property type="entry name" value="Periplasmic binding protein-like II"/>
    <property type="match status" value="1"/>
</dbReference>
<dbReference type="InterPro" id="IPR011852">
    <property type="entry name" value="TRAP_TAXI"/>
</dbReference>
<evidence type="ECO:0000313" key="1">
    <source>
        <dbReference type="EMBL" id="OSQ36746.1"/>
    </source>
</evidence>
<dbReference type="PANTHER" id="PTHR42941:SF1">
    <property type="entry name" value="SLL1037 PROTEIN"/>
    <property type="match status" value="1"/>
</dbReference>
<reference evidence="1 2" key="1">
    <citation type="submission" date="2014-03" db="EMBL/GenBank/DDBJ databases">
        <title>The draft genome sequence of Thalassospira mesophila JCM 18969.</title>
        <authorList>
            <person name="Lai Q."/>
            <person name="Shao Z."/>
        </authorList>
    </citation>
    <scope>NUCLEOTIDE SEQUENCE [LARGE SCALE GENOMIC DNA]</scope>
    <source>
        <strain evidence="1 2">JCM 18969</strain>
    </source>
</reference>
<name>A0A1Y2KWY7_9PROT</name>
<dbReference type="Gene3D" id="3.40.190.10">
    <property type="entry name" value="Periplasmic binding protein-like II"/>
    <property type="match status" value="2"/>
</dbReference>
<dbReference type="EMBL" id="JFKA01000009">
    <property type="protein sequence ID" value="OSQ36746.1"/>
    <property type="molecule type" value="Genomic_DNA"/>
</dbReference>
<dbReference type="Proteomes" id="UP000193391">
    <property type="component" value="Unassembled WGS sequence"/>
</dbReference>
<organism evidence="1 2">
    <name type="scientific">Thalassospira mesophila</name>
    <dbReference type="NCBI Taxonomy" id="1293891"/>
    <lineage>
        <taxon>Bacteria</taxon>
        <taxon>Pseudomonadati</taxon>
        <taxon>Pseudomonadota</taxon>
        <taxon>Alphaproteobacteria</taxon>
        <taxon>Rhodospirillales</taxon>
        <taxon>Thalassospiraceae</taxon>
        <taxon>Thalassospira</taxon>
    </lineage>
</organism>
<proteinExistence type="predicted"/>
<keyword evidence="2" id="KW-1185">Reference proteome</keyword>
<gene>
    <name evidence="1" type="ORF">TMES_16855</name>
</gene>
<dbReference type="PANTHER" id="PTHR42941">
    <property type="entry name" value="SLL1037 PROTEIN"/>
    <property type="match status" value="1"/>
</dbReference>
<dbReference type="AlphaFoldDB" id="A0A1Y2KWY7"/>
<evidence type="ECO:0000313" key="2">
    <source>
        <dbReference type="Proteomes" id="UP000193391"/>
    </source>
</evidence>